<gene>
    <name evidence="1" type="ORF">HBA54_21025</name>
</gene>
<dbReference type="Proteomes" id="UP000761264">
    <property type="component" value="Unassembled WGS sequence"/>
</dbReference>
<dbReference type="RefSeq" id="WP_167228341.1">
    <property type="nucleotide sequence ID" value="NZ_JAAQPH010000018.1"/>
</dbReference>
<organism evidence="1 2">
    <name type="scientific">Pelagibius litoralis</name>
    <dbReference type="NCBI Taxonomy" id="374515"/>
    <lineage>
        <taxon>Bacteria</taxon>
        <taxon>Pseudomonadati</taxon>
        <taxon>Pseudomonadota</taxon>
        <taxon>Alphaproteobacteria</taxon>
        <taxon>Rhodospirillales</taxon>
        <taxon>Rhodovibrionaceae</taxon>
        <taxon>Pelagibius</taxon>
    </lineage>
</organism>
<name>A0A967KHA9_9PROT</name>
<evidence type="ECO:0000313" key="1">
    <source>
        <dbReference type="EMBL" id="NIA71086.1"/>
    </source>
</evidence>
<dbReference type="InterPro" id="IPR029052">
    <property type="entry name" value="Metallo-depent_PP-like"/>
</dbReference>
<comment type="caution">
    <text evidence="1">The sequence shown here is derived from an EMBL/GenBank/DDBJ whole genome shotgun (WGS) entry which is preliminary data.</text>
</comment>
<dbReference type="EMBL" id="JAAQPH010000018">
    <property type="protein sequence ID" value="NIA71086.1"/>
    <property type="molecule type" value="Genomic_DNA"/>
</dbReference>
<evidence type="ECO:0008006" key="3">
    <source>
        <dbReference type="Google" id="ProtNLM"/>
    </source>
</evidence>
<dbReference type="AlphaFoldDB" id="A0A967KHA9"/>
<evidence type="ECO:0000313" key="2">
    <source>
        <dbReference type="Proteomes" id="UP000761264"/>
    </source>
</evidence>
<protein>
    <recommendedName>
        <fullName evidence="3">Serine/threonine protein phosphatase 1</fullName>
    </recommendedName>
</protein>
<reference evidence="1" key="1">
    <citation type="submission" date="2020-03" db="EMBL/GenBank/DDBJ databases">
        <title>Genome of Pelagibius litoralis DSM 21314T.</title>
        <authorList>
            <person name="Wang G."/>
        </authorList>
    </citation>
    <scope>NUCLEOTIDE SEQUENCE</scope>
    <source>
        <strain evidence="1">DSM 21314</strain>
    </source>
</reference>
<dbReference type="SUPFAM" id="SSF56300">
    <property type="entry name" value="Metallo-dependent phosphatases"/>
    <property type="match status" value="1"/>
</dbReference>
<dbReference type="Gene3D" id="3.60.21.10">
    <property type="match status" value="1"/>
</dbReference>
<accession>A0A967KHA9</accession>
<keyword evidence="2" id="KW-1185">Reference proteome</keyword>
<proteinExistence type="predicted"/>
<sequence length="270" mass="29735">MGNRQKFAILHGARRIWAVSSIHGQAAQLDRLHFALTGRLAFGDRLVYLGNMIGRGPDTINTLNALLRFRSLFMARPDAFACDVAFLRGSQEEMWQKLLQLQFATDPRGVLQWMLDQGLAASLEAYGIDPGEGLREAAAGPRQLTRWTSALRQGIQQHPGHYELLGNLRRAAYTKEHSGEEGLLFVNAGLDPARPLEAQKDSFWWGAAHFTDMETPYDGFARVVRGFSPHHPGLELGNFTATLDAGCGFGGKLLAACFGADGRIEDQIEA</sequence>